<dbReference type="Gene3D" id="3.40.50.2300">
    <property type="match status" value="1"/>
</dbReference>
<sequence>MTHVSKTILIVEDDPFIALDAADTIENLGMDCIIAHDCKSALRYIESMSLDAALLDFNLGRESSVAIAKRLEAAGLPYCFISGHDPRQIRAESGLEPAIFTKPANYADIAHKVLQGSA</sequence>
<keyword evidence="1 4" id="KW-0597">Phosphoprotein</keyword>
<dbReference type="RefSeq" id="WP_133282852.1">
    <property type="nucleotide sequence ID" value="NZ_SMSI01000001.1"/>
</dbReference>
<evidence type="ECO:0000313" key="7">
    <source>
        <dbReference type="Proteomes" id="UP000295131"/>
    </source>
</evidence>
<evidence type="ECO:0000259" key="5">
    <source>
        <dbReference type="PROSITE" id="PS50110"/>
    </source>
</evidence>
<dbReference type="InterPro" id="IPR001789">
    <property type="entry name" value="Sig_transdc_resp-reg_receiver"/>
</dbReference>
<dbReference type="SMART" id="SM00448">
    <property type="entry name" value="REC"/>
    <property type="match status" value="1"/>
</dbReference>
<dbReference type="EMBL" id="SMSI01000001">
    <property type="protein sequence ID" value="TDH38016.1"/>
    <property type="molecule type" value="Genomic_DNA"/>
</dbReference>
<keyword evidence="7" id="KW-1185">Reference proteome</keyword>
<keyword evidence="3" id="KW-0804">Transcription</keyword>
<accession>A0A4R5PM42</accession>
<evidence type="ECO:0000313" key="6">
    <source>
        <dbReference type="EMBL" id="TDH38016.1"/>
    </source>
</evidence>
<keyword evidence="2" id="KW-0805">Transcription regulation</keyword>
<dbReference type="PANTHER" id="PTHR44591">
    <property type="entry name" value="STRESS RESPONSE REGULATOR PROTEIN 1"/>
    <property type="match status" value="1"/>
</dbReference>
<evidence type="ECO:0000256" key="1">
    <source>
        <dbReference type="ARBA" id="ARBA00022553"/>
    </source>
</evidence>
<evidence type="ECO:0000256" key="3">
    <source>
        <dbReference type="ARBA" id="ARBA00023163"/>
    </source>
</evidence>
<dbReference type="OrthoDB" id="582170at2"/>
<reference evidence="6 7" key="1">
    <citation type="journal article" date="2013" name="Int. J. Syst. Evol. Microbiol.">
        <title>Hoeflea suaedae sp. nov., an endophytic bacterium isolated from the root of the halophyte Suaeda maritima.</title>
        <authorList>
            <person name="Chung E.J."/>
            <person name="Park J.A."/>
            <person name="Pramanik P."/>
            <person name="Bibi F."/>
            <person name="Jeon C.O."/>
            <person name="Chung Y.R."/>
        </authorList>
    </citation>
    <scope>NUCLEOTIDE SEQUENCE [LARGE SCALE GENOMIC DNA]</scope>
    <source>
        <strain evidence="6 7">YC6898</strain>
    </source>
</reference>
<dbReference type="InterPro" id="IPR050595">
    <property type="entry name" value="Bact_response_regulator"/>
</dbReference>
<dbReference type="Pfam" id="PF00072">
    <property type="entry name" value="Response_reg"/>
    <property type="match status" value="1"/>
</dbReference>
<dbReference type="Proteomes" id="UP000295131">
    <property type="component" value="Unassembled WGS sequence"/>
</dbReference>
<dbReference type="PROSITE" id="PS50110">
    <property type="entry name" value="RESPONSE_REGULATORY"/>
    <property type="match status" value="1"/>
</dbReference>
<dbReference type="AlphaFoldDB" id="A0A4R5PM42"/>
<dbReference type="PANTHER" id="PTHR44591:SF3">
    <property type="entry name" value="RESPONSE REGULATORY DOMAIN-CONTAINING PROTEIN"/>
    <property type="match status" value="1"/>
</dbReference>
<gene>
    <name evidence="6" type="ORF">E2A64_02470</name>
</gene>
<proteinExistence type="predicted"/>
<protein>
    <submittedName>
        <fullName evidence="6">Response regulator</fullName>
    </submittedName>
</protein>
<evidence type="ECO:0000256" key="2">
    <source>
        <dbReference type="ARBA" id="ARBA00023015"/>
    </source>
</evidence>
<name>A0A4R5PM42_9HYPH</name>
<evidence type="ECO:0000256" key="4">
    <source>
        <dbReference type="PROSITE-ProRule" id="PRU00169"/>
    </source>
</evidence>
<dbReference type="GO" id="GO:0000160">
    <property type="term" value="P:phosphorelay signal transduction system"/>
    <property type="evidence" value="ECO:0007669"/>
    <property type="project" value="InterPro"/>
</dbReference>
<feature type="modified residue" description="4-aspartylphosphate" evidence="4">
    <location>
        <position position="56"/>
    </location>
</feature>
<dbReference type="InterPro" id="IPR011006">
    <property type="entry name" value="CheY-like_superfamily"/>
</dbReference>
<comment type="caution">
    <text evidence="6">The sequence shown here is derived from an EMBL/GenBank/DDBJ whole genome shotgun (WGS) entry which is preliminary data.</text>
</comment>
<dbReference type="SUPFAM" id="SSF52172">
    <property type="entry name" value="CheY-like"/>
    <property type="match status" value="1"/>
</dbReference>
<feature type="domain" description="Response regulatory" evidence="5">
    <location>
        <begin position="7"/>
        <end position="117"/>
    </location>
</feature>
<organism evidence="6 7">
    <name type="scientific">Pseudohoeflea suaedae</name>
    <dbReference type="NCBI Taxonomy" id="877384"/>
    <lineage>
        <taxon>Bacteria</taxon>
        <taxon>Pseudomonadati</taxon>
        <taxon>Pseudomonadota</taxon>
        <taxon>Alphaproteobacteria</taxon>
        <taxon>Hyphomicrobiales</taxon>
        <taxon>Rhizobiaceae</taxon>
        <taxon>Pseudohoeflea</taxon>
    </lineage>
</organism>